<evidence type="ECO:0000313" key="2">
    <source>
        <dbReference type="Proteomes" id="UP000737402"/>
    </source>
</evidence>
<dbReference type="Proteomes" id="UP000737402">
    <property type="component" value="Unassembled WGS sequence"/>
</dbReference>
<dbReference type="EMBL" id="JAFBED010000008">
    <property type="protein sequence ID" value="MBM7621553.1"/>
    <property type="molecule type" value="Genomic_DNA"/>
</dbReference>
<sequence length="345" mass="38833">MKILVIGGTRFLGRFIVEEALKQGHEITLFNRGNHQGLFPQVETIIGDRNKDLALLEAGKWDVAIDTCGFTPLQLSEATKALADKVDHYTFISSISVYKDWIPHGLDEDYPTLSLSDAEADKIGFGTTEDINRHYGALKAMSEAAAEKNMPGSVLHVRSGLLVGPLDYSDRFSYWVKRIAEGGEVLAPGRKRRNVQMIDARDMALWILKMADERVSGVFNVTGPTSPMTMEEFLLTCKKVANSDAELVWADESFLLENKVAPWTEMPLWIPEEHPLTEGGQPWRGASTISIEKAIQHRLTVRPVEETIKDILEWEETRSEEERKAGIHRDKEKEVLEAWKSSQLS</sequence>
<dbReference type="PANTHER" id="PTHR43245:SF13">
    <property type="entry name" value="UDP-D-APIOSE_UDP-D-XYLOSE SYNTHASE 2"/>
    <property type="match status" value="1"/>
</dbReference>
<dbReference type="Gene3D" id="3.40.50.720">
    <property type="entry name" value="NAD(P)-binding Rossmann-like Domain"/>
    <property type="match status" value="1"/>
</dbReference>
<dbReference type="InterPro" id="IPR036291">
    <property type="entry name" value="NAD(P)-bd_dom_sf"/>
</dbReference>
<proteinExistence type="predicted"/>
<keyword evidence="2" id="KW-1185">Reference proteome</keyword>
<evidence type="ECO:0000313" key="1">
    <source>
        <dbReference type="EMBL" id="MBM7621553.1"/>
    </source>
</evidence>
<dbReference type="InterPro" id="IPR050177">
    <property type="entry name" value="Lipid_A_modif_metabolic_enz"/>
</dbReference>
<reference evidence="1 2" key="1">
    <citation type="submission" date="2021-01" db="EMBL/GenBank/DDBJ databases">
        <title>Genomic Encyclopedia of Type Strains, Phase IV (KMG-IV): sequencing the most valuable type-strain genomes for metagenomic binning, comparative biology and taxonomic classification.</title>
        <authorList>
            <person name="Goeker M."/>
        </authorList>
    </citation>
    <scope>NUCLEOTIDE SEQUENCE [LARGE SCALE GENOMIC DNA]</scope>
    <source>
        <strain evidence="1 2">DSM 25879</strain>
    </source>
</reference>
<gene>
    <name evidence="1" type="ORF">JOC95_003442</name>
</gene>
<dbReference type="SUPFAM" id="SSF51735">
    <property type="entry name" value="NAD(P)-binding Rossmann-fold domains"/>
    <property type="match status" value="1"/>
</dbReference>
<comment type="caution">
    <text evidence="1">The sequence shown here is derived from an EMBL/GenBank/DDBJ whole genome shotgun (WGS) entry which is preliminary data.</text>
</comment>
<dbReference type="RefSeq" id="WP_204418331.1">
    <property type="nucleotide sequence ID" value="NZ_JAFBED010000008.1"/>
</dbReference>
<keyword evidence="1" id="KW-0560">Oxidoreductase</keyword>
<name>A0ABS2P4M8_9BACI</name>
<dbReference type="EC" id="1.3.1.45" evidence="1"/>
<dbReference type="GO" id="GO:0047526">
    <property type="term" value="F:2'-hydroxyisoflavone reductase activity"/>
    <property type="evidence" value="ECO:0007669"/>
    <property type="project" value="UniProtKB-EC"/>
</dbReference>
<organism evidence="1 2">
    <name type="scientific">Sutcliffiella tianshenii</name>
    <dbReference type="NCBI Taxonomy" id="1463404"/>
    <lineage>
        <taxon>Bacteria</taxon>
        <taxon>Bacillati</taxon>
        <taxon>Bacillota</taxon>
        <taxon>Bacilli</taxon>
        <taxon>Bacillales</taxon>
        <taxon>Bacillaceae</taxon>
        <taxon>Sutcliffiella</taxon>
    </lineage>
</organism>
<accession>A0ABS2P4M8</accession>
<dbReference type="PANTHER" id="PTHR43245">
    <property type="entry name" value="BIFUNCTIONAL POLYMYXIN RESISTANCE PROTEIN ARNA"/>
    <property type="match status" value="1"/>
</dbReference>
<protein>
    <submittedName>
        <fullName evidence="1">2'-hydroxyisoflavone reductase</fullName>
        <ecNumber evidence="1">1.3.1.45</ecNumber>
    </submittedName>
</protein>